<comment type="caution">
    <text evidence="1">The sequence shown here is derived from an EMBL/GenBank/DDBJ whole genome shotgun (WGS) entry which is preliminary data.</text>
</comment>
<protein>
    <submittedName>
        <fullName evidence="1">Uncharacterized protein</fullName>
    </submittedName>
</protein>
<dbReference type="Proteomes" id="UP000318437">
    <property type="component" value="Unassembled WGS sequence"/>
</dbReference>
<organism evidence="1 2">
    <name type="scientific">Bythopirellula polymerisocia</name>
    <dbReference type="NCBI Taxonomy" id="2528003"/>
    <lineage>
        <taxon>Bacteria</taxon>
        <taxon>Pseudomonadati</taxon>
        <taxon>Planctomycetota</taxon>
        <taxon>Planctomycetia</taxon>
        <taxon>Pirellulales</taxon>
        <taxon>Lacipirellulaceae</taxon>
        <taxon>Bythopirellula</taxon>
    </lineage>
</organism>
<dbReference type="EMBL" id="SJPS01000005">
    <property type="protein sequence ID" value="TWU24551.1"/>
    <property type="molecule type" value="Genomic_DNA"/>
</dbReference>
<evidence type="ECO:0000313" key="2">
    <source>
        <dbReference type="Proteomes" id="UP000318437"/>
    </source>
</evidence>
<sequence>MFQGAPPSWVKSSGALRQTEKLSPALCGMAIRDAGTRVG</sequence>
<gene>
    <name evidence="1" type="ORF">Pla144_34350</name>
</gene>
<keyword evidence="2" id="KW-1185">Reference proteome</keyword>
<proteinExistence type="predicted"/>
<dbReference type="AlphaFoldDB" id="A0A5C6CMJ6"/>
<accession>A0A5C6CMJ6</accession>
<evidence type="ECO:0000313" key="1">
    <source>
        <dbReference type="EMBL" id="TWU24551.1"/>
    </source>
</evidence>
<name>A0A5C6CMJ6_9BACT</name>
<reference evidence="1 2" key="1">
    <citation type="submission" date="2019-02" db="EMBL/GenBank/DDBJ databases">
        <title>Deep-cultivation of Planctomycetes and their phenomic and genomic characterization uncovers novel biology.</title>
        <authorList>
            <person name="Wiegand S."/>
            <person name="Jogler M."/>
            <person name="Boedeker C."/>
            <person name="Pinto D."/>
            <person name="Vollmers J."/>
            <person name="Rivas-Marin E."/>
            <person name="Kohn T."/>
            <person name="Peeters S.H."/>
            <person name="Heuer A."/>
            <person name="Rast P."/>
            <person name="Oberbeckmann S."/>
            <person name="Bunk B."/>
            <person name="Jeske O."/>
            <person name="Meyerdierks A."/>
            <person name="Storesund J.E."/>
            <person name="Kallscheuer N."/>
            <person name="Luecker S."/>
            <person name="Lage O.M."/>
            <person name="Pohl T."/>
            <person name="Merkel B.J."/>
            <person name="Hornburger P."/>
            <person name="Mueller R.-W."/>
            <person name="Bruemmer F."/>
            <person name="Labrenz M."/>
            <person name="Spormann A.M."/>
            <person name="Op Den Camp H."/>
            <person name="Overmann J."/>
            <person name="Amann R."/>
            <person name="Jetten M.S.M."/>
            <person name="Mascher T."/>
            <person name="Medema M.H."/>
            <person name="Devos D.P."/>
            <person name="Kaster A.-K."/>
            <person name="Ovreas L."/>
            <person name="Rohde M."/>
            <person name="Galperin M.Y."/>
            <person name="Jogler C."/>
        </authorList>
    </citation>
    <scope>NUCLEOTIDE SEQUENCE [LARGE SCALE GENOMIC DNA]</scope>
    <source>
        <strain evidence="1 2">Pla144</strain>
    </source>
</reference>